<dbReference type="Gene3D" id="3.40.1140.10">
    <property type="match status" value="1"/>
</dbReference>
<gene>
    <name evidence="2" type="ORF">BACCIP111895_03890</name>
</gene>
<proteinExistence type="predicted"/>
<feature type="coiled-coil region" evidence="1">
    <location>
        <begin position="225"/>
        <end position="252"/>
    </location>
</feature>
<keyword evidence="1" id="KW-0175">Coiled coil</keyword>
<reference evidence="2" key="1">
    <citation type="submission" date="2022-04" db="EMBL/GenBank/DDBJ databases">
        <authorList>
            <person name="Criscuolo A."/>
        </authorList>
    </citation>
    <scope>NUCLEOTIDE SEQUENCE</scope>
    <source>
        <strain evidence="2">CIP111895</strain>
    </source>
</reference>
<dbReference type="PANTHER" id="PTHR32182">
    <property type="entry name" value="DNA REPLICATION AND REPAIR PROTEIN RECF"/>
    <property type="match status" value="1"/>
</dbReference>
<comment type="caution">
    <text evidence="2">The sequence shown here is derived from an EMBL/GenBank/DDBJ whole genome shotgun (WGS) entry which is preliminary data.</text>
</comment>
<feature type="coiled-coil region" evidence="1">
    <location>
        <begin position="432"/>
        <end position="459"/>
    </location>
</feature>
<dbReference type="EMBL" id="CALBWS010000031">
    <property type="protein sequence ID" value="CAH2716702.1"/>
    <property type="molecule type" value="Genomic_DNA"/>
</dbReference>
<evidence type="ECO:0000313" key="3">
    <source>
        <dbReference type="Proteomes" id="UP000838308"/>
    </source>
</evidence>
<feature type="coiled-coil region" evidence="1">
    <location>
        <begin position="629"/>
        <end position="656"/>
    </location>
</feature>
<evidence type="ECO:0008006" key="4">
    <source>
        <dbReference type="Google" id="ProtNLM"/>
    </source>
</evidence>
<organism evidence="2 3">
    <name type="scientific">Neobacillus rhizosphaerae</name>
    <dbReference type="NCBI Taxonomy" id="2880965"/>
    <lineage>
        <taxon>Bacteria</taxon>
        <taxon>Bacillati</taxon>
        <taxon>Bacillota</taxon>
        <taxon>Bacilli</taxon>
        <taxon>Bacillales</taxon>
        <taxon>Bacillaceae</taxon>
        <taxon>Neobacillus</taxon>
    </lineage>
</organism>
<protein>
    <recommendedName>
        <fullName evidence="4">Cell division protein MukB</fullName>
    </recommendedName>
</protein>
<dbReference type="Proteomes" id="UP000838308">
    <property type="component" value="Unassembled WGS sequence"/>
</dbReference>
<dbReference type="Pfam" id="PF13555">
    <property type="entry name" value="AAA_29"/>
    <property type="match status" value="1"/>
</dbReference>
<dbReference type="PANTHER" id="PTHR32182:SF22">
    <property type="entry name" value="ATP-DEPENDENT ENDONUCLEASE, OLD FAMILY-RELATED"/>
    <property type="match status" value="1"/>
</dbReference>
<feature type="coiled-coil region" evidence="1">
    <location>
        <begin position="702"/>
        <end position="771"/>
    </location>
</feature>
<dbReference type="RefSeq" id="WP_248736943.1">
    <property type="nucleotide sequence ID" value="NZ_CALBWS010000031.1"/>
</dbReference>
<keyword evidence="3" id="KW-1185">Reference proteome</keyword>
<evidence type="ECO:0000313" key="2">
    <source>
        <dbReference type="EMBL" id="CAH2716702.1"/>
    </source>
</evidence>
<accession>A0ABM9EX20</accession>
<dbReference type="SUPFAM" id="SSF52540">
    <property type="entry name" value="P-loop containing nucleoside triphosphate hydrolases"/>
    <property type="match status" value="2"/>
</dbReference>
<evidence type="ECO:0000256" key="1">
    <source>
        <dbReference type="SAM" id="Coils"/>
    </source>
</evidence>
<sequence length="1115" mass="130133">MRYLTKMRLINWHYFNDEIIKFHRSGNLITGGTGAGKSTIIDALQVLFVGNLKQLKFNQSATDKRSKRSITSYLRGSVNSEGLAHKRGKVDFSSYIVVEIELQKSKKTVLLGVAFDFNSKSMEYYHSFFQIEGIELTENLFYKEKNELYTREEFQDNLKRNKIKNTIYKKDSERYINDVKQTLGGVRDSFFKLIQKGIAFESITDIKHFVYEFVLDSDPLNSENLRENFERVRELENLIQETQKQILALTEIKQQWTAIENLNQGIESSYYISKKSAVLNEEEKVKGYICDKQEKIDEFEELNKTIQALKSKHQAMVEKINQLSVDIEKHNITTKIKEINLQINQLGEDVNRLGELRKNQNYKLKVEVQERNVLASVLRVLGHDGYEVESLYNGKRAWEAALTEGTSELSGYSPLLLNNSWRTAFKWVQDQAVLLKQDQEKIENEKKHVKEKIHELKKDRVLPSGHPSMVLKTLLTQRLHSTNNDEVPVYIVCEVIDVPNEKWKNAVEGYLKNLKFNIIVPPVYFDDALQVYHDHKFSHPISGVGLVNIKKMEEELRLPLKGSLAEEITTDISLVKIFTDYVLGGLIKCEEVQELKRHKRSITPTCMVYQNHTARQMPKKDYEIPYIGREAVKKQLEKQEEYLEELEQRLSAVKGQLVHCDKLSEMRSDKQDFYEGIFSALNECSNLSEKEQSILSLQQSLLAIDTSEVDRLKLKLKGLKEDEPRVRDLIGDKQNDSGKLEEKIANLTQLIADTEGKKLQLQNEFEEYLQSLGPTALDRGKERWEKLDSNRSYSELAGIYEKNAKSSESRRNNLKGPLIQLRTKFNETYHFGADATANDNERYQQRLTLLVETKLVEFNEQVAIKKENAYRCFQEDFILKLKERIERSKQTFDALNFSLNKLDFGGDQYRFRCLPNQSYIHYYEMIMDHDLLSDGLFSYVFQEKYESTLNDFFKELSFDEHHHSEQMERLMDYRTYLDFDIDISDRDGNEYKYSKKFGSNSGGESQVPFYIAVLASFFNTYQMHRKDPDTFRLVLFDEAFNRMDGERVEECIRFIHECGFQPIVVTPTTSLQVMAPLLPCTTMVIKHGFTSQVEQITKDDFLSFRRKEELEYVSE</sequence>
<dbReference type="Pfam" id="PF13558">
    <property type="entry name" value="SbcC_Walker_B"/>
    <property type="match status" value="1"/>
</dbReference>
<feature type="coiled-coil region" evidence="1">
    <location>
        <begin position="292"/>
        <end position="356"/>
    </location>
</feature>
<dbReference type="Gene3D" id="3.40.50.300">
    <property type="entry name" value="P-loop containing nucleotide triphosphate hydrolases"/>
    <property type="match status" value="1"/>
</dbReference>
<dbReference type="InterPro" id="IPR027417">
    <property type="entry name" value="P-loop_NTPase"/>
</dbReference>
<name>A0ABM9EX20_9BACI</name>